<name>G0GCF4_WINT7</name>
<reference evidence="11 12" key="1">
    <citation type="submission" date="2011-06" db="EMBL/GenBank/DDBJ databases">
        <title>The complete genome of Spirochaeta thermophila DSM 6578.</title>
        <authorList>
            <consortium name="US DOE Joint Genome Institute (JGI-PGF)"/>
            <person name="Lucas S."/>
            <person name="Lapidus A."/>
            <person name="Bruce D."/>
            <person name="Goodwin L."/>
            <person name="Pitluck S."/>
            <person name="Peters L."/>
            <person name="Kyrpides N."/>
            <person name="Mavromatis K."/>
            <person name="Ivanova N."/>
            <person name="Mikailova N."/>
            <person name="Pagani I."/>
            <person name="Chertkov O."/>
            <person name="Detter J.C."/>
            <person name="Tapia R."/>
            <person name="Han C."/>
            <person name="Land M."/>
            <person name="Hauser L."/>
            <person name="Markowitz V."/>
            <person name="Cheng J.-F."/>
            <person name="Hugenholtz P."/>
            <person name="Woyke T."/>
            <person name="Wu D."/>
            <person name="Spring S."/>
            <person name="Merkhoffer B."/>
            <person name="Schneider S."/>
            <person name="Klenk H.-P."/>
            <person name="Eisen J.A."/>
        </authorList>
    </citation>
    <scope>NUCLEOTIDE SEQUENCE [LARGE SCALE GENOMIC DNA]</scope>
    <source>
        <strain evidence="12">ATCC 700085 / DSM 6578 / Z-1203</strain>
    </source>
</reference>
<evidence type="ECO:0000256" key="5">
    <source>
        <dbReference type="ARBA" id="ARBA00022927"/>
    </source>
</evidence>
<evidence type="ECO:0000256" key="9">
    <source>
        <dbReference type="SAM" id="Phobius"/>
    </source>
</evidence>
<dbReference type="InterPro" id="IPR050790">
    <property type="entry name" value="ExbB/TolQ_transport"/>
</dbReference>
<keyword evidence="3" id="KW-1003">Cell membrane</keyword>
<evidence type="ECO:0000256" key="8">
    <source>
        <dbReference type="RuleBase" id="RU004057"/>
    </source>
</evidence>
<evidence type="ECO:0000313" key="11">
    <source>
        <dbReference type="EMBL" id="AEJ61239.1"/>
    </source>
</evidence>
<keyword evidence="2 8" id="KW-0813">Transport</keyword>
<organism evidence="11 12">
    <name type="scientific">Winmispira thermophila (strain ATCC 700085 / DSM 6578 / Z-1203)</name>
    <name type="common">Spirochaeta thermophila</name>
    <dbReference type="NCBI Taxonomy" id="869211"/>
    <lineage>
        <taxon>Bacteria</taxon>
        <taxon>Pseudomonadati</taxon>
        <taxon>Spirochaetota</taxon>
        <taxon>Spirochaetia</taxon>
        <taxon>Winmispirales</taxon>
        <taxon>Winmispiraceae</taxon>
        <taxon>Winmispira</taxon>
    </lineage>
</organism>
<evidence type="ECO:0000256" key="2">
    <source>
        <dbReference type="ARBA" id="ARBA00022448"/>
    </source>
</evidence>
<evidence type="ECO:0000256" key="1">
    <source>
        <dbReference type="ARBA" id="ARBA00004651"/>
    </source>
</evidence>
<sequence>MLNVLIKGGPVLWAIILLAFIGTAIVIERILYFRKIRVDEEKLFRRIKSSLEKGHFDEALYICDTNYSPLSVLIKVGIEHRDHPEHIQREVIKDAANQEVPRLEKNLSGLGTIAHIAPLLGLLGTVTGTMKTFGVLGQFGAVTDPGILATGISEALITTVAGILVAVPAVIFYNYLVTKVNLLLIKMENQVNSLILMINASKKRQGAS</sequence>
<evidence type="ECO:0000259" key="10">
    <source>
        <dbReference type="Pfam" id="PF01618"/>
    </source>
</evidence>
<keyword evidence="6 9" id="KW-1133">Transmembrane helix</keyword>
<feature type="transmembrane region" description="Helical" evidence="9">
    <location>
        <begin position="155"/>
        <end position="177"/>
    </location>
</feature>
<feature type="transmembrane region" description="Helical" evidence="9">
    <location>
        <begin position="107"/>
        <end position="126"/>
    </location>
</feature>
<dbReference type="GO" id="GO:0005886">
    <property type="term" value="C:plasma membrane"/>
    <property type="evidence" value="ECO:0007669"/>
    <property type="project" value="UniProtKB-SubCell"/>
</dbReference>
<protein>
    <submittedName>
        <fullName evidence="11">MotA/TolQ/ExbB proton channel</fullName>
    </submittedName>
</protein>
<dbReference type="InterPro" id="IPR002898">
    <property type="entry name" value="MotA_ExbB_proton_chnl"/>
</dbReference>
<keyword evidence="5 8" id="KW-0653">Protein transport</keyword>
<accession>G0GCF4</accession>
<dbReference type="PANTHER" id="PTHR30625:SF15">
    <property type="entry name" value="BIOPOLYMER TRANSPORT PROTEIN EXBB"/>
    <property type="match status" value="1"/>
</dbReference>
<dbReference type="Pfam" id="PF01618">
    <property type="entry name" value="MotA_ExbB"/>
    <property type="match status" value="1"/>
</dbReference>
<dbReference type="EMBL" id="CP002903">
    <property type="protein sequence ID" value="AEJ61239.1"/>
    <property type="molecule type" value="Genomic_DNA"/>
</dbReference>
<keyword evidence="12" id="KW-1185">Reference proteome</keyword>
<evidence type="ECO:0000313" key="12">
    <source>
        <dbReference type="Proteomes" id="UP000007254"/>
    </source>
</evidence>
<feature type="transmembrane region" description="Helical" evidence="9">
    <location>
        <begin position="12"/>
        <end position="32"/>
    </location>
</feature>
<dbReference type="RefSeq" id="WP_014624599.1">
    <property type="nucleotide sequence ID" value="NC_017583.1"/>
</dbReference>
<feature type="domain" description="MotA/TolQ/ExbB proton channel" evidence="10">
    <location>
        <begin position="71"/>
        <end position="188"/>
    </location>
</feature>
<comment type="subcellular location">
    <subcellularLocation>
        <location evidence="1">Cell membrane</location>
        <topology evidence="1">Multi-pass membrane protein</topology>
    </subcellularLocation>
    <subcellularLocation>
        <location evidence="8">Membrane</location>
        <topology evidence="8">Multi-pass membrane protein</topology>
    </subcellularLocation>
</comment>
<evidence type="ECO:0000256" key="7">
    <source>
        <dbReference type="ARBA" id="ARBA00023136"/>
    </source>
</evidence>
<dbReference type="Proteomes" id="UP000007254">
    <property type="component" value="Chromosome"/>
</dbReference>
<dbReference type="HOGENOM" id="CLU_053325_4_5_12"/>
<dbReference type="AlphaFoldDB" id="G0GCF4"/>
<dbReference type="KEGG" id="stq:Spith_0965"/>
<evidence type="ECO:0000256" key="6">
    <source>
        <dbReference type="ARBA" id="ARBA00022989"/>
    </source>
</evidence>
<dbReference type="OrthoDB" id="4045at2"/>
<gene>
    <name evidence="11" type="ordered locus">Spith_0965</name>
</gene>
<evidence type="ECO:0000256" key="3">
    <source>
        <dbReference type="ARBA" id="ARBA00022475"/>
    </source>
</evidence>
<proteinExistence type="inferred from homology"/>
<keyword evidence="7 9" id="KW-0472">Membrane</keyword>
<evidence type="ECO:0000256" key="4">
    <source>
        <dbReference type="ARBA" id="ARBA00022692"/>
    </source>
</evidence>
<dbReference type="GO" id="GO:0017038">
    <property type="term" value="P:protein import"/>
    <property type="evidence" value="ECO:0007669"/>
    <property type="project" value="TreeGrafter"/>
</dbReference>
<keyword evidence="4 9" id="KW-0812">Transmembrane</keyword>
<comment type="similarity">
    <text evidence="8">Belongs to the exbB/tolQ family.</text>
</comment>
<dbReference type="PANTHER" id="PTHR30625">
    <property type="entry name" value="PROTEIN TOLQ"/>
    <property type="match status" value="1"/>
</dbReference>
<dbReference type="STRING" id="869211.Spith_0965"/>